<dbReference type="EMBL" id="CP036339">
    <property type="protein sequence ID" value="QDT73265.1"/>
    <property type="molecule type" value="Genomic_DNA"/>
</dbReference>
<organism evidence="1 3">
    <name type="scientific">Lacipirellula limnantheis</name>
    <dbReference type="NCBI Taxonomy" id="2528024"/>
    <lineage>
        <taxon>Bacteria</taxon>
        <taxon>Pseudomonadati</taxon>
        <taxon>Planctomycetota</taxon>
        <taxon>Planctomycetia</taxon>
        <taxon>Pirellulales</taxon>
        <taxon>Lacipirellulaceae</taxon>
        <taxon>Lacipirellula</taxon>
    </lineage>
</organism>
<dbReference type="KEGG" id="llh:I41_26540"/>
<sequence>MGTLFEWHIGINETGARNSSGEILSPEVYAAGADTLPTRVRAVPADPQASWTLDQVADWLLGLIESETRFLAGINHRFSFPASYFEQQGLRSWRDLLADREVLTDEGEGPFVEAARFNDGLPGPERGWRMTERWGNSLTCMFQYDVRGLNDSSHSALPWLRRIREHAGSRLHVWPFDGWIPPEDRSVIAEVYPLQASNYYPRKWRGPAEQNAYTISRWLLEADELGILNGYFRPQLPERICRAAAVEGWILGVH</sequence>
<dbReference type="OrthoDB" id="7388866at2"/>
<dbReference type="EMBL" id="CP036339">
    <property type="protein sequence ID" value="QDT73465.1"/>
    <property type="molecule type" value="Genomic_DNA"/>
</dbReference>
<protein>
    <submittedName>
        <fullName evidence="1">Uncharacterized protein</fullName>
    </submittedName>
</protein>
<dbReference type="KEGG" id="llh:I41_24540"/>
<dbReference type="Proteomes" id="UP000317909">
    <property type="component" value="Chromosome"/>
</dbReference>
<dbReference type="AlphaFoldDB" id="A0A517TY33"/>
<accession>A0A517TY33</accession>
<proteinExistence type="predicted"/>
<reference evidence="1 3" key="1">
    <citation type="submission" date="2019-02" db="EMBL/GenBank/DDBJ databases">
        <title>Deep-cultivation of Planctomycetes and their phenomic and genomic characterization uncovers novel biology.</title>
        <authorList>
            <person name="Wiegand S."/>
            <person name="Jogler M."/>
            <person name="Boedeker C."/>
            <person name="Pinto D."/>
            <person name="Vollmers J."/>
            <person name="Rivas-Marin E."/>
            <person name="Kohn T."/>
            <person name="Peeters S.H."/>
            <person name="Heuer A."/>
            <person name="Rast P."/>
            <person name="Oberbeckmann S."/>
            <person name="Bunk B."/>
            <person name="Jeske O."/>
            <person name="Meyerdierks A."/>
            <person name="Storesund J.E."/>
            <person name="Kallscheuer N."/>
            <person name="Luecker S."/>
            <person name="Lage O.M."/>
            <person name="Pohl T."/>
            <person name="Merkel B.J."/>
            <person name="Hornburger P."/>
            <person name="Mueller R.-W."/>
            <person name="Bruemmer F."/>
            <person name="Labrenz M."/>
            <person name="Spormann A.M."/>
            <person name="Op den Camp H."/>
            <person name="Overmann J."/>
            <person name="Amann R."/>
            <person name="Jetten M.S.M."/>
            <person name="Mascher T."/>
            <person name="Medema M.H."/>
            <person name="Devos D.P."/>
            <person name="Kaster A.-K."/>
            <person name="Ovreas L."/>
            <person name="Rohde M."/>
            <person name="Galperin M.Y."/>
            <person name="Jogler C."/>
        </authorList>
    </citation>
    <scope>NUCLEOTIDE SEQUENCE [LARGE SCALE GENOMIC DNA]</scope>
    <source>
        <strain evidence="1 3">I41</strain>
    </source>
</reference>
<evidence type="ECO:0000313" key="1">
    <source>
        <dbReference type="EMBL" id="QDT73265.1"/>
    </source>
</evidence>
<evidence type="ECO:0000313" key="2">
    <source>
        <dbReference type="EMBL" id="QDT73465.1"/>
    </source>
</evidence>
<keyword evidence="3" id="KW-1185">Reference proteome</keyword>
<name>A0A517TY33_9BACT</name>
<gene>
    <name evidence="1" type="ORF">I41_24540</name>
    <name evidence="2" type="ORF">I41_26540</name>
</gene>
<dbReference type="RefSeq" id="WP_145432835.1">
    <property type="nucleotide sequence ID" value="NZ_CP036339.1"/>
</dbReference>
<evidence type="ECO:0000313" key="3">
    <source>
        <dbReference type="Proteomes" id="UP000317909"/>
    </source>
</evidence>